<evidence type="ECO:0000313" key="2">
    <source>
        <dbReference type="Proteomes" id="UP000027432"/>
    </source>
</evidence>
<dbReference type="AlphaFoldDB" id="A0A074JPB6"/>
<accession>A0A074JPB6</accession>
<comment type="caution">
    <text evidence="1">The sequence shown here is derived from an EMBL/GenBank/DDBJ whole genome shotgun (WGS) entry which is preliminary data.</text>
</comment>
<gene>
    <name evidence="1" type="ORF">TP2_12470</name>
</gene>
<dbReference type="STRING" id="1353537.TP2_12470"/>
<dbReference type="eggNOG" id="ENOG5033MFS">
    <property type="taxonomic scope" value="Bacteria"/>
</dbReference>
<dbReference type="RefSeq" id="WP_038079283.1">
    <property type="nucleotide sequence ID" value="NZ_AUND01000039.1"/>
</dbReference>
<name>A0A074JPB6_9RHOB</name>
<organism evidence="1 2">
    <name type="scientific">Thioclava pacifica DSM 10166</name>
    <dbReference type="NCBI Taxonomy" id="1353537"/>
    <lineage>
        <taxon>Bacteria</taxon>
        <taxon>Pseudomonadati</taxon>
        <taxon>Pseudomonadota</taxon>
        <taxon>Alphaproteobacteria</taxon>
        <taxon>Rhodobacterales</taxon>
        <taxon>Paracoccaceae</taxon>
        <taxon>Thioclava</taxon>
    </lineage>
</organism>
<reference evidence="1 2" key="1">
    <citation type="submission" date="2013-07" db="EMBL/GenBank/DDBJ databases">
        <title>Thioclava pacifica DSM 10166 Genome Sequencing.</title>
        <authorList>
            <person name="Lai Q."/>
            <person name="Shao Z."/>
        </authorList>
    </citation>
    <scope>NUCLEOTIDE SEQUENCE [LARGE SCALE GENOMIC DNA]</scope>
    <source>
        <strain evidence="1 2">DSM 10166</strain>
    </source>
</reference>
<keyword evidence="2" id="KW-1185">Reference proteome</keyword>
<protein>
    <submittedName>
        <fullName evidence="1">Uncharacterized protein</fullName>
    </submittedName>
</protein>
<proteinExistence type="predicted"/>
<dbReference type="EMBL" id="AUND01000039">
    <property type="protein sequence ID" value="KEO51202.1"/>
    <property type="molecule type" value="Genomic_DNA"/>
</dbReference>
<dbReference type="OrthoDB" id="7689895at2"/>
<evidence type="ECO:0000313" key="1">
    <source>
        <dbReference type="EMBL" id="KEO51202.1"/>
    </source>
</evidence>
<sequence length="116" mass="13442">MLDHRSPADELAHIRAEIARLKRREAQLREAYLTQPDMPRLGRWTKVEIVTHSCQVFEPRLLPEDIRLDPAFQREKVTRLLRTTPHARPTNHLPPLVAAEQISAAPQREMSMLATH</sequence>
<dbReference type="Proteomes" id="UP000027432">
    <property type="component" value="Unassembled WGS sequence"/>
</dbReference>